<keyword evidence="1 6" id="KW-0963">Cytoplasm</keyword>
<evidence type="ECO:0000256" key="1">
    <source>
        <dbReference type="ARBA" id="ARBA00022490"/>
    </source>
</evidence>
<evidence type="ECO:0000256" key="7">
    <source>
        <dbReference type="PIRSR" id="PIRSR028774-1"/>
    </source>
</evidence>
<evidence type="ECO:0000256" key="6">
    <source>
        <dbReference type="HAMAP-Rule" id="MF_01551"/>
    </source>
</evidence>
<dbReference type="GO" id="GO:0032259">
    <property type="term" value="P:methylation"/>
    <property type="evidence" value="ECO:0007669"/>
    <property type="project" value="UniProtKB-KW"/>
</dbReference>
<dbReference type="Pfam" id="PF21239">
    <property type="entry name" value="RLMM_N"/>
    <property type="match status" value="1"/>
</dbReference>
<accession>A0A558BDF2</accession>
<comment type="catalytic activity">
    <reaction evidence="6">
        <text>cytidine(2498) in 23S rRNA + S-adenosyl-L-methionine = 2'-O-methylcytidine(2498) in 23S rRNA + S-adenosyl-L-homocysteine + H(+)</text>
        <dbReference type="Rhea" id="RHEA:42788"/>
        <dbReference type="Rhea" id="RHEA-COMP:10244"/>
        <dbReference type="Rhea" id="RHEA-COMP:10245"/>
        <dbReference type="ChEBI" id="CHEBI:15378"/>
        <dbReference type="ChEBI" id="CHEBI:57856"/>
        <dbReference type="ChEBI" id="CHEBI:59789"/>
        <dbReference type="ChEBI" id="CHEBI:74495"/>
        <dbReference type="ChEBI" id="CHEBI:82748"/>
        <dbReference type="EC" id="2.1.1.186"/>
    </reaction>
</comment>
<comment type="caution">
    <text evidence="12">The sequence shown here is derived from an EMBL/GenBank/DDBJ whole genome shotgun (WGS) entry which is preliminary data.</text>
</comment>
<dbReference type="InterPro" id="IPR040739">
    <property type="entry name" value="RlmM_FDX"/>
</dbReference>
<comment type="similarity">
    <text evidence="6">Belongs to the class I-like SAM-binding methyltransferase superfamily. RNA methyltransferase RlmE family. RlmM subfamily.</text>
</comment>
<dbReference type="GO" id="GO:0005737">
    <property type="term" value="C:cytoplasm"/>
    <property type="evidence" value="ECO:0007669"/>
    <property type="project" value="UniProtKB-SubCell"/>
</dbReference>
<feature type="binding site" evidence="6 8">
    <location>
        <position position="191"/>
    </location>
    <ligand>
        <name>S-adenosyl-L-methionine</name>
        <dbReference type="ChEBI" id="CHEBI:59789"/>
    </ligand>
</feature>
<dbReference type="GO" id="GO:0008757">
    <property type="term" value="F:S-adenosylmethionine-dependent methyltransferase activity"/>
    <property type="evidence" value="ECO:0007669"/>
    <property type="project" value="UniProtKB-UniRule"/>
</dbReference>
<feature type="binding site" evidence="6 8">
    <location>
        <position position="243"/>
    </location>
    <ligand>
        <name>S-adenosyl-L-methionine</name>
        <dbReference type="ChEBI" id="CHEBI:59789"/>
    </ligand>
</feature>
<dbReference type="Pfam" id="PF01728">
    <property type="entry name" value="FtsJ"/>
    <property type="match status" value="1"/>
</dbReference>
<feature type="binding site" evidence="6 8">
    <location>
        <position position="263"/>
    </location>
    <ligand>
        <name>S-adenosyl-L-methionine</name>
        <dbReference type="ChEBI" id="CHEBI:59789"/>
    </ligand>
</feature>
<keyword evidence="4 6" id="KW-0808">Transferase</keyword>
<feature type="domain" description="Ribosomal RNA large subunit methyltransferase M THUMP-like" evidence="11">
    <location>
        <begin position="83"/>
        <end position="166"/>
    </location>
</feature>
<dbReference type="Pfam" id="PF18125">
    <property type="entry name" value="RlmM_FDX"/>
    <property type="match status" value="1"/>
</dbReference>
<dbReference type="InterPro" id="IPR011224">
    <property type="entry name" value="rRNA_MeTrfase_M"/>
</dbReference>
<protein>
    <recommendedName>
        <fullName evidence="6">Ribosomal RNA large subunit methyltransferase M</fullName>
        <ecNumber evidence="6">2.1.1.186</ecNumber>
    </recommendedName>
    <alternativeName>
        <fullName evidence="6">23S rRNA (cytidine2498-2'-O)-methyltransferase</fullName>
    </alternativeName>
    <alternativeName>
        <fullName evidence="6">23S rRNA 2'-O-ribose methyltransferase RlmM</fullName>
    </alternativeName>
</protein>
<feature type="binding site" evidence="6 8">
    <location>
        <begin position="224"/>
        <end position="227"/>
    </location>
    <ligand>
        <name>S-adenosyl-L-methionine</name>
        <dbReference type="ChEBI" id="CHEBI:59789"/>
    </ligand>
</feature>
<evidence type="ECO:0000256" key="8">
    <source>
        <dbReference type="PIRSR" id="PIRSR028774-2"/>
    </source>
</evidence>
<feature type="domain" description="RlmM ferredoxin-like" evidence="10">
    <location>
        <begin position="1"/>
        <end position="71"/>
    </location>
</feature>
<dbReference type="GO" id="GO:0006364">
    <property type="term" value="P:rRNA processing"/>
    <property type="evidence" value="ECO:0007669"/>
    <property type="project" value="UniProtKB-UniRule"/>
</dbReference>
<dbReference type="EC" id="2.1.1.186" evidence="6"/>
<comment type="subcellular location">
    <subcellularLocation>
        <location evidence="6">Cytoplasm</location>
    </subcellularLocation>
</comment>
<dbReference type="PIRSF" id="PIRSF028774">
    <property type="entry name" value="UCP028774"/>
    <property type="match status" value="1"/>
</dbReference>
<keyword evidence="3 6" id="KW-0489">Methyltransferase</keyword>
<organism evidence="12 13">
    <name type="scientific">Marinobacter vinifirmus</name>
    <dbReference type="NCBI Taxonomy" id="355591"/>
    <lineage>
        <taxon>Bacteria</taxon>
        <taxon>Pseudomonadati</taxon>
        <taxon>Pseudomonadota</taxon>
        <taxon>Gammaproteobacteria</taxon>
        <taxon>Pseudomonadales</taxon>
        <taxon>Marinobacteraceae</taxon>
        <taxon>Marinobacter</taxon>
    </lineage>
</organism>
<reference evidence="12 13" key="1">
    <citation type="submission" date="2019-07" db="EMBL/GenBank/DDBJ databases">
        <title>The pathways for chlorine oxyanion respiration interact through the shared metabolite chlorate.</title>
        <authorList>
            <person name="Barnum T.P."/>
            <person name="Cheng Y."/>
            <person name="Hill K.A."/>
            <person name="Lucas L.N."/>
            <person name="Carlson H.K."/>
            <person name="Coates J.D."/>
        </authorList>
    </citation>
    <scope>NUCLEOTIDE SEQUENCE [LARGE SCALE GENOMIC DNA]</scope>
    <source>
        <strain evidence="12">UCB</strain>
    </source>
</reference>
<comment type="function">
    <text evidence="6">Catalyzes the 2'-O-methylation at nucleotide C2498 in 23S rRNA.</text>
</comment>
<dbReference type="InterPro" id="IPR048646">
    <property type="entry name" value="RlmM_THUMP-like"/>
</dbReference>
<evidence type="ECO:0000259" key="10">
    <source>
        <dbReference type="Pfam" id="PF18125"/>
    </source>
</evidence>
<dbReference type="RefSeq" id="WP_273133016.1">
    <property type="nucleotide sequence ID" value="NZ_VMRX01000013.1"/>
</dbReference>
<feature type="active site" description="Proton acceptor" evidence="6 7">
    <location>
        <position position="308"/>
    </location>
</feature>
<dbReference type="PANTHER" id="PTHR37524:SF2">
    <property type="entry name" value="RIBOSOMAL RNA METHYLTRANSFERASE FTSJ DOMAIN-CONTAINING PROTEIN"/>
    <property type="match status" value="1"/>
</dbReference>
<dbReference type="SUPFAM" id="SSF53335">
    <property type="entry name" value="S-adenosyl-L-methionine-dependent methyltransferases"/>
    <property type="match status" value="1"/>
</dbReference>
<evidence type="ECO:0000256" key="4">
    <source>
        <dbReference type="ARBA" id="ARBA00022679"/>
    </source>
</evidence>
<feature type="binding site" evidence="6 8">
    <location>
        <position position="279"/>
    </location>
    <ligand>
        <name>S-adenosyl-L-methionine</name>
        <dbReference type="ChEBI" id="CHEBI:59789"/>
    </ligand>
</feature>
<name>A0A558BDF2_9GAMM</name>
<dbReference type="Proteomes" id="UP000319142">
    <property type="component" value="Unassembled WGS sequence"/>
</dbReference>
<evidence type="ECO:0000256" key="2">
    <source>
        <dbReference type="ARBA" id="ARBA00022552"/>
    </source>
</evidence>
<evidence type="ECO:0000256" key="5">
    <source>
        <dbReference type="ARBA" id="ARBA00022691"/>
    </source>
</evidence>
<keyword evidence="5 6" id="KW-0949">S-adenosyl-L-methionine</keyword>
<dbReference type="PANTHER" id="PTHR37524">
    <property type="entry name" value="RIBOSOMAL RNA LARGE SUBUNIT METHYLTRANSFERASE M"/>
    <property type="match status" value="1"/>
</dbReference>
<evidence type="ECO:0000259" key="9">
    <source>
        <dbReference type="Pfam" id="PF01728"/>
    </source>
</evidence>
<evidence type="ECO:0000256" key="3">
    <source>
        <dbReference type="ARBA" id="ARBA00022603"/>
    </source>
</evidence>
<evidence type="ECO:0000313" key="12">
    <source>
        <dbReference type="EMBL" id="TVT34538.1"/>
    </source>
</evidence>
<sequence>MQQIMLICRPGFETEAGQELTDQAAAAGIFGYFQPGKNTGLLRFTIGGNEPAEELMRRVALDSLVFTRDWFALLGDCELPASDRVGAILAFLNDQGWQGDRCARLEVRLSEINDDRDLGNFARKWVAPLSKGLRGAGLLKDDPEAEAPVRLEILLTDFSTAVVGYSLAGNRSPFVGGVPRLRLPASAPSRSALKLEEAWKVFLPKERWLDYLGGGKKAVDLGAAPGGWTWQLVRQGMMVTAVDNGPMNPELMASGHVEHVEADGYAWRPKRAVDWMVCDIVDKPRRTARMAVDWMSEKLCRYTVFNLKLPMKKRYEEWLVCREILVQGLEDAGLHCQLKARHLYHDREEITCFIERLD</sequence>
<dbReference type="Gene3D" id="3.30.70.2810">
    <property type="match status" value="1"/>
</dbReference>
<feature type="domain" description="Ribosomal RNA methyltransferase FtsJ" evidence="9">
    <location>
        <begin position="189"/>
        <end position="281"/>
    </location>
</feature>
<evidence type="ECO:0000259" key="11">
    <source>
        <dbReference type="Pfam" id="PF21239"/>
    </source>
</evidence>
<dbReference type="EMBL" id="VMRX01000013">
    <property type="protein sequence ID" value="TVT34538.1"/>
    <property type="molecule type" value="Genomic_DNA"/>
</dbReference>
<dbReference type="Gene3D" id="3.40.50.150">
    <property type="entry name" value="Vaccinia Virus protein VP39"/>
    <property type="match status" value="1"/>
</dbReference>
<comment type="subunit">
    <text evidence="6">Monomer.</text>
</comment>
<dbReference type="InterPro" id="IPR002877">
    <property type="entry name" value="RNA_MeTrfase_FtsJ_dom"/>
</dbReference>
<dbReference type="NCBIfam" id="NF008734">
    <property type="entry name" value="PRK11760.1"/>
    <property type="match status" value="1"/>
</dbReference>
<proteinExistence type="inferred from homology"/>
<evidence type="ECO:0000313" key="13">
    <source>
        <dbReference type="Proteomes" id="UP000319142"/>
    </source>
</evidence>
<gene>
    <name evidence="6 12" type="primary">rlmM</name>
    <name evidence="12" type="ORF">FHK81_05920</name>
</gene>
<dbReference type="AlphaFoldDB" id="A0A558BDF2"/>
<dbReference type="InterPro" id="IPR029063">
    <property type="entry name" value="SAM-dependent_MTases_sf"/>
</dbReference>
<dbReference type="Gene3D" id="3.30.2300.20">
    <property type="match status" value="1"/>
</dbReference>
<keyword evidence="2 6" id="KW-0698">rRNA processing</keyword>
<dbReference type="HAMAP" id="MF_01551">
    <property type="entry name" value="23SrRNA_methyltr_M"/>
    <property type="match status" value="1"/>
</dbReference>